<keyword evidence="1" id="KW-0472">Membrane</keyword>
<keyword evidence="1" id="KW-0812">Transmembrane</keyword>
<keyword evidence="1" id="KW-1133">Transmembrane helix</keyword>
<accession>A0ABR3QNA0</accession>
<keyword evidence="3" id="KW-1185">Reference proteome</keyword>
<dbReference type="Proteomes" id="UP001521222">
    <property type="component" value="Unassembled WGS sequence"/>
</dbReference>
<organism evidence="2 3">
    <name type="scientific">Nothophoma quercina</name>
    <dbReference type="NCBI Taxonomy" id="749835"/>
    <lineage>
        <taxon>Eukaryota</taxon>
        <taxon>Fungi</taxon>
        <taxon>Dikarya</taxon>
        <taxon>Ascomycota</taxon>
        <taxon>Pezizomycotina</taxon>
        <taxon>Dothideomycetes</taxon>
        <taxon>Pleosporomycetidae</taxon>
        <taxon>Pleosporales</taxon>
        <taxon>Pleosporineae</taxon>
        <taxon>Didymellaceae</taxon>
        <taxon>Nothophoma</taxon>
    </lineage>
</organism>
<gene>
    <name evidence="2" type="ORF">SLS59_009143</name>
</gene>
<proteinExistence type="predicted"/>
<protein>
    <submittedName>
        <fullName evidence="2">Uncharacterized protein</fullName>
    </submittedName>
</protein>
<reference evidence="2 3" key="1">
    <citation type="submission" date="2024-02" db="EMBL/GenBank/DDBJ databases">
        <title>De novo assembly and annotation of 12 fungi associated with fruit tree decline syndrome in Ontario, Canada.</title>
        <authorList>
            <person name="Sulman M."/>
            <person name="Ellouze W."/>
            <person name="Ilyukhin E."/>
        </authorList>
    </citation>
    <scope>NUCLEOTIDE SEQUENCE [LARGE SCALE GENOMIC DNA]</scope>
    <source>
        <strain evidence="2 3">M97-236</strain>
    </source>
</reference>
<name>A0ABR3QNA0_9PLEO</name>
<dbReference type="EMBL" id="JAKIXB020000039">
    <property type="protein sequence ID" value="KAL1593629.1"/>
    <property type="molecule type" value="Genomic_DNA"/>
</dbReference>
<dbReference type="InterPro" id="IPR040410">
    <property type="entry name" value="UPF0658_Golgi"/>
</dbReference>
<sequence>MTIYFTKRENKLGALAAIVLRLGEMAYLVSRILILTGVPPSLRSNTILKNEMLLFAGCSLALATIACGNATVCLLNFGQGLKPLLMDTGWKQGRYEFEPIHAQGRLSARLELD</sequence>
<feature type="transmembrane region" description="Helical" evidence="1">
    <location>
        <begin position="54"/>
        <end position="77"/>
    </location>
</feature>
<dbReference type="PANTHER" id="PTHR34391">
    <property type="entry name" value="UPF0658 GOLGI APPARATUS MEMBRANE PROTEIN C1952.10C-RELATED"/>
    <property type="match status" value="1"/>
</dbReference>
<evidence type="ECO:0000313" key="2">
    <source>
        <dbReference type="EMBL" id="KAL1593629.1"/>
    </source>
</evidence>
<evidence type="ECO:0000313" key="3">
    <source>
        <dbReference type="Proteomes" id="UP001521222"/>
    </source>
</evidence>
<feature type="transmembrane region" description="Helical" evidence="1">
    <location>
        <begin position="12"/>
        <end position="34"/>
    </location>
</feature>
<dbReference type="PANTHER" id="PTHR34391:SF1">
    <property type="entry name" value="UPF0658 GOLGI APPARATUS MEMBRANE PROTEIN C1952.10C-RELATED"/>
    <property type="match status" value="1"/>
</dbReference>
<evidence type="ECO:0000256" key="1">
    <source>
        <dbReference type="SAM" id="Phobius"/>
    </source>
</evidence>
<comment type="caution">
    <text evidence="2">The sequence shown here is derived from an EMBL/GenBank/DDBJ whole genome shotgun (WGS) entry which is preliminary data.</text>
</comment>